<feature type="chain" id="PRO_5035448140" evidence="2">
    <location>
        <begin position="19"/>
        <end position="120"/>
    </location>
</feature>
<organism evidence="3">
    <name type="scientific">Phaeodactylum tricornutum</name>
    <name type="common">Diatom</name>
    <dbReference type="NCBI Taxonomy" id="2850"/>
    <lineage>
        <taxon>Eukaryota</taxon>
        <taxon>Sar</taxon>
        <taxon>Stramenopiles</taxon>
        <taxon>Ochrophyta</taxon>
        <taxon>Bacillariophyta</taxon>
        <taxon>Bacillariophyceae</taxon>
        <taxon>Bacillariophycidae</taxon>
        <taxon>Naviculales</taxon>
        <taxon>Phaeodactylaceae</taxon>
        <taxon>Phaeodactylum</taxon>
    </lineage>
</organism>
<reference evidence="3" key="1">
    <citation type="submission" date="2022-02" db="EMBL/GenBank/DDBJ databases">
        <authorList>
            <person name="Giguere J D."/>
        </authorList>
    </citation>
    <scope>NUCLEOTIDE SEQUENCE</scope>
    <source>
        <strain evidence="3">CCAP 1055/1</strain>
    </source>
</reference>
<sequence length="120" mass="13057">MKPVLVVIFSLILAAAESKGTVERPLFGMSVKMKRSMDRGVARERCESLHQPIGGVEKSMLFGKTHGASPGKIVAVRNTKLLGPGTDQSRVRGVHHQSPVRRATRRSDLLRSTGRARGNS</sequence>
<evidence type="ECO:0000256" key="1">
    <source>
        <dbReference type="SAM" id="MobiDB-lite"/>
    </source>
</evidence>
<feature type="compositionally biased region" description="Basic residues" evidence="1">
    <location>
        <begin position="92"/>
        <end position="104"/>
    </location>
</feature>
<protein>
    <submittedName>
        <fullName evidence="3">Uncharacterized protein</fullName>
    </submittedName>
</protein>
<dbReference type="EMBL" id="OU594960">
    <property type="protein sequence ID" value="CAG9283406.1"/>
    <property type="molecule type" value="Genomic_DNA"/>
</dbReference>
<gene>
    <name evidence="3" type="ORF">PTTT1_LOCUS22681</name>
</gene>
<dbReference type="AlphaFoldDB" id="A0A8J9X6N7"/>
<accession>A0A8J9X6N7</accession>
<evidence type="ECO:0000313" key="3">
    <source>
        <dbReference type="EMBL" id="CAG9283406.1"/>
    </source>
</evidence>
<name>A0A8J9X6N7_PHATR</name>
<dbReference type="Proteomes" id="UP000836788">
    <property type="component" value="Chromosome 19"/>
</dbReference>
<feature type="region of interest" description="Disordered" evidence="1">
    <location>
        <begin position="83"/>
        <end position="120"/>
    </location>
</feature>
<proteinExistence type="predicted"/>
<feature type="signal peptide" evidence="2">
    <location>
        <begin position="1"/>
        <end position="18"/>
    </location>
</feature>
<keyword evidence="2" id="KW-0732">Signal</keyword>
<evidence type="ECO:0000256" key="2">
    <source>
        <dbReference type="SAM" id="SignalP"/>
    </source>
</evidence>